<keyword evidence="3" id="KW-0645">Protease</keyword>
<keyword evidence="6" id="KW-0482">Metalloprotease</keyword>
<organism evidence="9 10">
    <name type="scientific">Amphiplicatus metriothermophilus</name>
    <dbReference type="NCBI Taxonomy" id="1519374"/>
    <lineage>
        <taxon>Bacteria</taxon>
        <taxon>Pseudomonadati</taxon>
        <taxon>Pseudomonadota</taxon>
        <taxon>Alphaproteobacteria</taxon>
        <taxon>Parvularculales</taxon>
        <taxon>Parvularculaceae</taxon>
        <taxon>Amphiplicatus</taxon>
    </lineage>
</organism>
<evidence type="ECO:0000256" key="3">
    <source>
        <dbReference type="ARBA" id="ARBA00022670"/>
    </source>
</evidence>
<keyword evidence="7" id="KW-0732">Signal</keyword>
<gene>
    <name evidence="9" type="ORF">SAMN06297382_0883</name>
</gene>
<dbReference type="Gene3D" id="3.40.50.880">
    <property type="match status" value="1"/>
</dbReference>
<dbReference type="InterPro" id="IPR029062">
    <property type="entry name" value="Class_I_gatase-like"/>
</dbReference>
<dbReference type="GO" id="GO:0005615">
    <property type="term" value="C:extracellular space"/>
    <property type="evidence" value="ECO:0007669"/>
    <property type="project" value="TreeGrafter"/>
</dbReference>
<keyword evidence="4" id="KW-0378">Hydrolase</keyword>
<dbReference type="GO" id="GO:0004181">
    <property type="term" value="F:metallocarboxypeptidase activity"/>
    <property type="evidence" value="ECO:0007669"/>
    <property type="project" value="InterPro"/>
</dbReference>
<sequence>MRPVAAAIVAVALILFHFPALAEPIDYYRAPGAYYDPAIPTPDEFFGHGLGDKPVRHDMMVAYMRALARQSPRIAAETVGFSHEGRPILFLTITAPENHERLDDIRAAHIARLAPDAPDTDGPAVVWLHYGVHGAESSGMDAAIPTLYHLAAAQGEAIEETLRDTVVLMVAIFNPDGHSRRVNHVYTFLSETPVTDPAHAQHNLWIEARTNHYWFDLNRDWMLQTQPESQSWIGKWHEWKPNVVGDFHEMGSNSTYYFHPGEPRRVNPLIPERARELASAFAEEYRGRLDAAGELYASEEGFDNFYVGKGSTYPQVNGAVGILFEAAAARGGRIDTDNGLRTYAQNIRIHFNMSLSTIEGARRHRAALRAYQRAFFAGAPREARAHPVKAYVFTTAGDEARLDHFLKLLARHDVAAYRLARDVAAGGRDFRAGASVVVPLDQPQHRFIRALFDRVTEFEENVFYDVSGWTMPLAYDLDYAPLDGMRYNASLLGERARGAGYAKPAPGEARYGYIFDWEDYYAPRALHRFLSEDVIARVLAAPKTLAIDGAPREFRRGAIFVPFAGQTVSRERIAQIAARVAREDGVDIFPLDSGNAAPGVGDLGASRSVRSLKKPKILLLFDDGVSRYSAGQIWHLLDWRMKIPVVMRRKNDLGGLKLSDYTHIILPGGRGARLDDKDAETVKTWVRAGGVLIATADAAVWAQGAFLADAAREKPAEEIPAGEERLDYAEKTVKDAEHVIGGALFESDLDITHPLGFGYADRAIATMKTGAHVLATPKNPYATVARYTQAPLLSGYASERRVGEIAGTPMLAADRLGAGAIVLFTDDTSFRATFLGADKLFMNAVFFAPIVEAAGAAGAAAH</sequence>
<name>A0A239PKP0_9PROT</name>
<dbReference type="AlphaFoldDB" id="A0A239PKP0"/>
<evidence type="ECO:0000256" key="1">
    <source>
        <dbReference type="ARBA" id="ARBA00001947"/>
    </source>
</evidence>
<dbReference type="SUPFAM" id="SSF52317">
    <property type="entry name" value="Class I glutamine amidotransferase-like"/>
    <property type="match status" value="1"/>
</dbReference>
<dbReference type="RefSeq" id="WP_089411329.1">
    <property type="nucleotide sequence ID" value="NZ_FZQA01000001.1"/>
</dbReference>
<reference evidence="9 10" key="1">
    <citation type="submission" date="2017-07" db="EMBL/GenBank/DDBJ databases">
        <authorList>
            <person name="Sun Z.S."/>
            <person name="Albrecht U."/>
            <person name="Echele G."/>
            <person name="Lee C.C."/>
        </authorList>
    </citation>
    <scope>NUCLEOTIDE SEQUENCE [LARGE SCALE GENOMIC DNA]</scope>
    <source>
        <strain evidence="9 10">CGMCC 1.12710</strain>
    </source>
</reference>
<evidence type="ECO:0000313" key="9">
    <source>
        <dbReference type="EMBL" id="SNT68381.1"/>
    </source>
</evidence>
<evidence type="ECO:0000313" key="10">
    <source>
        <dbReference type="Proteomes" id="UP000198346"/>
    </source>
</evidence>
<feature type="chain" id="PRO_5012082774" evidence="7">
    <location>
        <begin position="23"/>
        <end position="862"/>
    </location>
</feature>
<evidence type="ECO:0000256" key="2">
    <source>
        <dbReference type="ARBA" id="ARBA00005988"/>
    </source>
</evidence>
<comment type="cofactor">
    <cofactor evidence="1">
        <name>Zn(2+)</name>
        <dbReference type="ChEBI" id="CHEBI:29105"/>
    </cofactor>
</comment>
<dbReference type="InterPro" id="IPR000834">
    <property type="entry name" value="Peptidase_M14"/>
</dbReference>
<protein>
    <submittedName>
        <fullName evidence="9">Zinc carboxypeptidase</fullName>
    </submittedName>
</protein>
<feature type="domain" description="Peptidase M14" evidence="8">
    <location>
        <begin position="60"/>
        <end position="224"/>
    </location>
</feature>
<feature type="signal peptide" evidence="7">
    <location>
        <begin position="1"/>
        <end position="22"/>
    </location>
</feature>
<accession>A0A239PKP0</accession>
<evidence type="ECO:0000256" key="6">
    <source>
        <dbReference type="ARBA" id="ARBA00023049"/>
    </source>
</evidence>
<dbReference type="Gene3D" id="3.40.630.10">
    <property type="entry name" value="Zn peptidases"/>
    <property type="match status" value="1"/>
</dbReference>
<dbReference type="PANTHER" id="PTHR11705">
    <property type="entry name" value="PROTEASE FAMILY M14 CARBOXYPEPTIDASE A,B"/>
    <property type="match status" value="1"/>
</dbReference>
<dbReference type="GO" id="GO:0008270">
    <property type="term" value="F:zinc ion binding"/>
    <property type="evidence" value="ECO:0007669"/>
    <property type="project" value="InterPro"/>
</dbReference>
<evidence type="ECO:0000256" key="5">
    <source>
        <dbReference type="ARBA" id="ARBA00022833"/>
    </source>
</evidence>
<keyword evidence="10" id="KW-1185">Reference proteome</keyword>
<evidence type="ECO:0000256" key="7">
    <source>
        <dbReference type="SAM" id="SignalP"/>
    </source>
</evidence>
<dbReference type="SUPFAM" id="SSF53187">
    <property type="entry name" value="Zn-dependent exopeptidases"/>
    <property type="match status" value="1"/>
</dbReference>
<proteinExistence type="inferred from homology"/>
<dbReference type="OrthoDB" id="9767214at2"/>
<comment type="similarity">
    <text evidence="2">Belongs to the peptidase M14 family.</text>
</comment>
<evidence type="ECO:0000259" key="8">
    <source>
        <dbReference type="Pfam" id="PF00246"/>
    </source>
</evidence>
<dbReference type="Pfam" id="PF00246">
    <property type="entry name" value="Peptidase_M14"/>
    <property type="match status" value="1"/>
</dbReference>
<dbReference type="Proteomes" id="UP000198346">
    <property type="component" value="Unassembled WGS sequence"/>
</dbReference>
<evidence type="ECO:0000256" key="4">
    <source>
        <dbReference type="ARBA" id="ARBA00022801"/>
    </source>
</evidence>
<keyword evidence="9" id="KW-0121">Carboxypeptidase</keyword>
<dbReference type="PANTHER" id="PTHR11705:SF143">
    <property type="entry name" value="SLL0236 PROTEIN"/>
    <property type="match status" value="1"/>
</dbReference>
<keyword evidence="5" id="KW-0862">Zinc</keyword>
<dbReference type="EMBL" id="FZQA01000001">
    <property type="protein sequence ID" value="SNT68381.1"/>
    <property type="molecule type" value="Genomic_DNA"/>
</dbReference>
<dbReference type="GO" id="GO:0006508">
    <property type="term" value="P:proteolysis"/>
    <property type="evidence" value="ECO:0007669"/>
    <property type="project" value="UniProtKB-KW"/>
</dbReference>